<comment type="caution">
    <text evidence="1">The sequence shown here is derived from an EMBL/GenBank/DDBJ whole genome shotgun (WGS) entry which is preliminary data.</text>
</comment>
<protein>
    <submittedName>
        <fullName evidence="1">Uncharacterized protein</fullName>
    </submittedName>
</protein>
<dbReference type="RefSeq" id="WP_210809454.1">
    <property type="nucleotide sequence ID" value="NZ_JAGQDG010000004.1"/>
</dbReference>
<proteinExistence type="predicted"/>
<gene>
    <name evidence="1" type="ORF">KAK11_12460</name>
</gene>
<evidence type="ECO:0000313" key="1">
    <source>
        <dbReference type="EMBL" id="MBQ0936143.1"/>
    </source>
</evidence>
<accession>A0ABS5DYB8</accession>
<keyword evidence="2" id="KW-1185">Reference proteome</keyword>
<dbReference type="EMBL" id="JAGQDG010000004">
    <property type="protein sequence ID" value="MBQ0936143.1"/>
    <property type="molecule type" value="Genomic_DNA"/>
</dbReference>
<organism evidence="1 2">
    <name type="scientific">Ideonella paludis</name>
    <dbReference type="NCBI Taxonomy" id="1233411"/>
    <lineage>
        <taxon>Bacteria</taxon>
        <taxon>Pseudomonadati</taxon>
        <taxon>Pseudomonadota</taxon>
        <taxon>Betaproteobacteria</taxon>
        <taxon>Burkholderiales</taxon>
        <taxon>Sphaerotilaceae</taxon>
        <taxon>Ideonella</taxon>
    </lineage>
</organism>
<reference evidence="1 2" key="1">
    <citation type="submission" date="2021-04" db="EMBL/GenBank/DDBJ databases">
        <title>The genome sequence of type strain Ideonella paludis KCTC 32238.</title>
        <authorList>
            <person name="Liu Y."/>
        </authorList>
    </citation>
    <scope>NUCLEOTIDE SEQUENCE [LARGE SCALE GENOMIC DNA]</scope>
    <source>
        <strain evidence="1 2">KCTC 32238</strain>
    </source>
</reference>
<sequence length="147" mass="16230">MDYRPIYPMDCRRSYEHCLARASSYFSEAIRLQAYRPEQALCYTMEEIQLEELPDRLESTLALLAIARTAISYGASLSEASDFMNDLRNLLRALPARAGEIEGLGVAAHERTAVAADVHRVLVAAGLSQDAKPEVHLAPRNKAAPAD</sequence>
<name>A0ABS5DYB8_9BURK</name>
<dbReference type="Proteomes" id="UP000672097">
    <property type="component" value="Unassembled WGS sequence"/>
</dbReference>
<evidence type="ECO:0000313" key="2">
    <source>
        <dbReference type="Proteomes" id="UP000672097"/>
    </source>
</evidence>